<gene>
    <name evidence="3" type="ORF">CINCED_3A021116</name>
</gene>
<name>A0A5E4M3W5_9HEMI</name>
<dbReference type="AlphaFoldDB" id="A0A5E4M3W5"/>
<keyword evidence="4" id="KW-1185">Reference proteome</keyword>
<dbReference type="EMBL" id="CABPRJ010000023">
    <property type="protein sequence ID" value="VVC25958.1"/>
    <property type="molecule type" value="Genomic_DNA"/>
</dbReference>
<dbReference type="PROSITE" id="PS50157">
    <property type="entry name" value="ZINC_FINGER_C2H2_2"/>
    <property type="match status" value="2"/>
</dbReference>
<feature type="domain" description="C2H2-type" evidence="2">
    <location>
        <begin position="40"/>
        <end position="67"/>
    </location>
</feature>
<dbReference type="InterPro" id="IPR013087">
    <property type="entry name" value="Znf_C2H2_type"/>
</dbReference>
<evidence type="ECO:0000313" key="3">
    <source>
        <dbReference type="EMBL" id="VVC25958.1"/>
    </source>
</evidence>
<evidence type="ECO:0000313" key="4">
    <source>
        <dbReference type="Proteomes" id="UP000325440"/>
    </source>
</evidence>
<sequence length="373" mass="44239">MFSCEVCQSKYVSISGLNKHFRNKHKDVTMERKATNKILYFCNSCDQSFNLKNKLKCHIKIHMKYNKHRRIICSFENCHEKFFTMNELTSHLRSIHNVDIELNSFNFNSMEDFYLWKKNVEEKEVCQYIRSTSKKKSGGKEYIYYYCHRSFDPRVSNNRCKTEKRYGSVKTGHVCPSNIKVHINNSKIEVIYCSTHLWHTKDLKRLRLSVEDRHKVAEKLIMGEPVNKILEDVQLTSLTNEGVKRINLLNKRDIHNIRRDFNIVSHSKKNKKLSNDNDYFNICKNIHTYYAEKELDSCIPNQTLLQESECEYIDIGIEEIENVIKNEKLKNKIMTVFDMIECANISEEDEAFINKHCDKIISKLNDKKNFSKL</sequence>
<evidence type="ECO:0000256" key="1">
    <source>
        <dbReference type="PROSITE-ProRule" id="PRU00042"/>
    </source>
</evidence>
<dbReference type="Proteomes" id="UP000325440">
    <property type="component" value="Unassembled WGS sequence"/>
</dbReference>
<feature type="domain" description="C2H2-type" evidence="2">
    <location>
        <begin position="71"/>
        <end position="101"/>
    </location>
</feature>
<dbReference type="OrthoDB" id="10018489at2759"/>
<dbReference type="InterPro" id="IPR036236">
    <property type="entry name" value="Znf_C2H2_sf"/>
</dbReference>
<evidence type="ECO:0000259" key="2">
    <source>
        <dbReference type="PROSITE" id="PS50157"/>
    </source>
</evidence>
<reference evidence="3 4" key="1">
    <citation type="submission" date="2019-08" db="EMBL/GenBank/DDBJ databases">
        <authorList>
            <person name="Alioto T."/>
            <person name="Alioto T."/>
            <person name="Gomez Garrido J."/>
        </authorList>
    </citation>
    <scope>NUCLEOTIDE SEQUENCE [LARGE SCALE GENOMIC DNA]</scope>
</reference>
<dbReference type="SUPFAM" id="SSF57667">
    <property type="entry name" value="beta-beta-alpha zinc fingers"/>
    <property type="match status" value="1"/>
</dbReference>
<dbReference type="PROSITE" id="PS00028">
    <property type="entry name" value="ZINC_FINGER_C2H2_1"/>
    <property type="match status" value="3"/>
</dbReference>
<accession>A0A5E4M3W5</accession>
<organism evidence="3 4">
    <name type="scientific">Cinara cedri</name>
    <dbReference type="NCBI Taxonomy" id="506608"/>
    <lineage>
        <taxon>Eukaryota</taxon>
        <taxon>Metazoa</taxon>
        <taxon>Ecdysozoa</taxon>
        <taxon>Arthropoda</taxon>
        <taxon>Hexapoda</taxon>
        <taxon>Insecta</taxon>
        <taxon>Pterygota</taxon>
        <taxon>Neoptera</taxon>
        <taxon>Paraneoptera</taxon>
        <taxon>Hemiptera</taxon>
        <taxon>Sternorrhyncha</taxon>
        <taxon>Aphidomorpha</taxon>
        <taxon>Aphidoidea</taxon>
        <taxon>Aphididae</taxon>
        <taxon>Lachninae</taxon>
        <taxon>Cinara</taxon>
    </lineage>
</organism>
<keyword evidence="1" id="KW-0863">Zinc-finger</keyword>
<dbReference type="InterPro" id="IPR052797">
    <property type="entry name" value="RegFact_GeneExpr_CellDeath"/>
</dbReference>
<keyword evidence="1" id="KW-0479">Metal-binding</keyword>
<protein>
    <submittedName>
        <fullName evidence="3">Zinc finger C2H2-type</fullName>
    </submittedName>
</protein>
<dbReference type="Gene3D" id="3.30.160.60">
    <property type="entry name" value="Classic Zinc Finger"/>
    <property type="match status" value="1"/>
</dbReference>
<dbReference type="PANTHER" id="PTHR33936:SF25">
    <property type="entry name" value="C2H2-TYPE DOMAIN-CONTAINING PROTEIN"/>
    <property type="match status" value="1"/>
</dbReference>
<keyword evidence="1" id="KW-0862">Zinc</keyword>
<dbReference type="GO" id="GO:0008270">
    <property type="term" value="F:zinc ion binding"/>
    <property type="evidence" value="ECO:0007669"/>
    <property type="project" value="UniProtKB-KW"/>
</dbReference>
<dbReference type="PANTHER" id="PTHR33936">
    <property type="entry name" value="PROTEIN CBG17840"/>
    <property type="match status" value="1"/>
</dbReference>
<proteinExistence type="predicted"/>
<dbReference type="SMART" id="SM00355">
    <property type="entry name" value="ZnF_C2H2"/>
    <property type="match status" value="3"/>
</dbReference>